<dbReference type="AlphaFoldDB" id="A0AAN8SYK8"/>
<gene>
    <name evidence="1" type="ORF">RDI58_024617</name>
</gene>
<evidence type="ECO:0000313" key="2">
    <source>
        <dbReference type="Proteomes" id="UP001371456"/>
    </source>
</evidence>
<accession>A0AAN8SYK8</accession>
<dbReference type="Proteomes" id="UP001371456">
    <property type="component" value="Unassembled WGS sequence"/>
</dbReference>
<dbReference type="EMBL" id="JBANQN010000010">
    <property type="protein sequence ID" value="KAK6777899.1"/>
    <property type="molecule type" value="Genomic_DNA"/>
</dbReference>
<protein>
    <submittedName>
        <fullName evidence="1">Uncharacterized protein</fullName>
    </submittedName>
</protein>
<proteinExistence type="predicted"/>
<reference evidence="1 2" key="1">
    <citation type="submission" date="2024-02" db="EMBL/GenBank/DDBJ databases">
        <title>de novo genome assembly of Solanum bulbocastanum strain 11H21.</title>
        <authorList>
            <person name="Hosaka A.J."/>
        </authorList>
    </citation>
    <scope>NUCLEOTIDE SEQUENCE [LARGE SCALE GENOMIC DNA]</scope>
    <source>
        <tissue evidence="1">Young leaves</tissue>
    </source>
</reference>
<organism evidence="1 2">
    <name type="scientific">Solanum bulbocastanum</name>
    <name type="common">Wild potato</name>
    <dbReference type="NCBI Taxonomy" id="147425"/>
    <lineage>
        <taxon>Eukaryota</taxon>
        <taxon>Viridiplantae</taxon>
        <taxon>Streptophyta</taxon>
        <taxon>Embryophyta</taxon>
        <taxon>Tracheophyta</taxon>
        <taxon>Spermatophyta</taxon>
        <taxon>Magnoliopsida</taxon>
        <taxon>eudicotyledons</taxon>
        <taxon>Gunneridae</taxon>
        <taxon>Pentapetalae</taxon>
        <taxon>asterids</taxon>
        <taxon>lamiids</taxon>
        <taxon>Solanales</taxon>
        <taxon>Solanaceae</taxon>
        <taxon>Solanoideae</taxon>
        <taxon>Solaneae</taxon>
        <taxon>Solanum</taxon>
    </lineage>
</organism>
<name>A0AAN8SYK8_SOLBU</name>
<evidence type="ECO:0000313" key="1">
    <source>
        <dbReference type="EMBL" id="KAK6777899.1"/>
    </source>
</evidence>
<keyword evidence="2" id="KW-1185">Reference proteome</keyword>
<comment type="caution">
    <text evidence="1">The sequence shown here is derived from an EMBL/GenBank/DDBJ whole genome shotgun (WGS) entry which is preliminary data.</text>
</comment>
<sequence length="64" mass="7161">MHVGVLTLSSYLIYNVLNLIHGRMFLRGRCCNTSTLRKARKGSSEQLTSSKMDHGIFHKALDGP</sequence>